<evidence type="ECO:0000259" key="14">
    <source>
        <dbReference type="Pfam" id="PF00675"/>
    </source>
</evidence>
<evidence type="ECO:0000259" key="16">
    <source>
        <dbReference type="Pfam" id="PF16187"/>
    </source>
</evidence>
<dbReference type="Pfam" id="PF16187">
    <property type="entry name" value="Peptidase_M16_M"/>
    <property type="match status" value="1"/>
</dbReference>
<evidence type="ECO:0000313" key="18">
    <source>
        <dbReference type="EMBL" id="MBC9131347.1"/>
    </source>
</evidence>
<feature type="domain" description="Peptidase M16 N-terminal" evidence="14">
    <location>
        <begin position="58"/>
        <end position="194"/>
    </location>
</feature>
<evidence type="ECO:0000259" key="15">
    <source>
        <dbReference type="Pfam" id="PF05193"/>
    </source>
</evidence>
<keyword evidence="8" id="KW-0862">Zinc</keyword>
<evidence type="ECO:0000256" key="13">
    <source>
        <dbReference type="SAM" id="SignalP"/>
    </source>
</evidence>
<dbReference type="InterPro" id="IPR011765">
    <property type="entry name" value="Pept_M16_N"/>
</dbReference>
<name>A0ABR7QYP7_9GAMM</name>
<comment type="similarity">
    <text evidence="2">Belongs to the peptidase M16 family.</text>
</comment>
<feature type="domain" description="Coenzyme PQQ synthesis protein F-like C-terminal lobe" evidence="17">
    <location>
        <begin position="781"/>
        <end position="878"/>
    </location>
</feature>
<dbReference type="Pfam" id="PF05193">
    <property type="entry name" value="Peptidase_M16_C"/>
    <property type="match status" value="1"/>
</dbReference>
<dbReference type="EC" id="3.4.24.55" evidence="3"/>
<feature type="signal peptide" evidence="13">
    <location>
        <begin position="1"/>
        <end position="24"/>
    </location>
</feature>
<dbReference type="Gene3D" id="3.30.830.10">
    <property type="entry name" value="Metalloenzyme, LuxS/M16 peptidase-like"/>
    <property type="match status" value="4"/>
</dbReference>
<dbReference type="InterPro" id="IPR050626">
    <property type="entry name" value="Peptidase_M16"/>
</dbReference>
<comment type="caution">
    <text evidence="18">The sequence shown here is derived from an EMBL/GenBank/DDBJ whole genome shotgun (WGS) entry which is preliminary data.</text>
</comment>
<accession>A0ABR7QYP7</accession>
<evidence type="ECO:0000256" key="10">
    <source>
        <dbReference type="ARBA" id="ARBA00029597"/>
    </source>
</evidence>
<dbReference type="Pfam" id="PF00675">
    <property type="entry name" value="Peptidase_M16"/>
    <property type="match status" value="1"/>
</dbReference>
<dbReference type="EMBL" id="JABURY010000017">
    <property type="protein sequence ID" value="MBC9131347.1"/>
    <property type="molecule type" value="Genomic_DNA"/>
</dbReference>
<dbReference type="InterPro" id="IPR032632">
    <property type="entry name" value="Peptidase_M16_M"/>
</dbReference>
<evidence type="ECO:0000256" key="11">
    <source>
        <dbReference type="ARBA" id="ARBA00031184"/>
    </source>
</evidence>
<dbReference type="PANTHER" id="PTHR43690">
    <property type="entry name" value="NARDILYSIN"/>
    <property type="match status" value="1"/>
</dbReference>
<keyword evidence="19" id="KW-1185">Reference proteome</keyword>
<dbReference type="Pfam" id="PF22456">
    <property type="entry name" value="PqqF-like_C_4"/>
    <property type="match status" value="1"/>
</dbReference>
<gene>
    <name evidence="18" type="primary">ptrA</name>
    <name evidence="18" type="ORF">FcAc13_08495</name>
</gene>
<dbReference type="GO" id="GO:0004222">
    <property type="term" value="F:metalloendopeptidase activity"/>
    <property type="evidence" value="ECO:0007669"/>
    <property type="project" value="UniProtKB-EC"/>
</dbReference>
<dbReference type="Proteomes" id="UP000651208">
    <property type="component" value="Unassembled WGS sequence"/>
</dbReference>
<evidence type="ECO:0000256" key="2">
    <source>
        <dbReference type="ARBA" id="ARBA00007261"/>
    </source>
</evidence>
<sequence>MKKRYQCLLLCLISLLLAFSSAEALSIEPLYVVSKITVNQSEHDNREYRVIELTNGMKVLVISDPKAVQSSAALAIPVGSLFDPKSQQGLAHYTEHMLLMGSKKYPKPSDFAEYLSSHAGSYNASTELNRTAFYFEVENDAFSGALDRLADAIAQPLLDPKYADKERNAVNAELTMARSNDGFRIGQVDSETINQNHPAAMFSGGNLETLSDKPDSNLHQALVKFHQDYYLANNMVGILYSNQAWTDLANLAATTFGHIAAGQIKQQNITQPAMTNDNLGKIIYMEPAQPKKVLYIQFPIENNIKQFASKTDEYIAYLLGNRSSNTLFDQLQKQGLIDSISAVSAPLRYGTSGVFGIYVNLTDQGLAEKDKVLASIFGYLELLSKQGVDEKYYREIQKVLKLEFNYPDITHDMSYVEYLADQMLLYPTQHILDADYVADNYNPNAIKARLKSLTLDRARIWLIAPNQNTDKKAYFVDAPYRIENITATQKHNIMTQAKQLKFSLPLLNPYIPDQFLISQAATDVDQQPNQAFDPKGNLFHFASRYFADQPKGVIALSLRNNFALDNAKNQVMFFLLNYLANRQLAPLQFQAQIAGMSVFTKIDSGMMIMASGFNQHLLDMVDATLTTYRKFDITDEDLVLAKSWYTQKLDAADHANSYRLAIQPLSAIAEGLYFDRNTKRMAIDTISAADLRHFREQLLTDSVPYMLTLGNLPYDKVQALYRNVKSSLNPAVEYHPEQILQINHSSDALITQYSKSSDNALLMGFVPKGYDKITGRNISDLLSQIISPWFYDQLRSTEQLGYAVFSLPITIGNSHGIGFLIQSNQYDPVYINQRYQAFYPIILNKLNALTDAEFDNYKQSALKQLSMPAETLDSEFDDYLGDYEQSNFAFDRIQKRIEQLKKLSKEDVITFFKQSVMQHDGLLFASQVIGNQSDKTLNQLTDLTKYSNAAELQQTLLKSP</sequence>
<dbReference type="PANTHER" id="PTHR43690:SF18">
    <property type="entry name" value="INSULIN-DEGRADING ENZYME-RELATED"/>
    <property type="match status" value="1"/>
</dbReference>
<dbReference type="InterPro" id="IPR011249">
    <property type="entry name" value="Metalloenz_LuxS/M16"/>
</dbReference>
<keyword evidence="7 18" id="KW-0378">Hydrolase</keyword>
<feature type="domain" description="Peptidase M16 C-terminal" evidence="15">
    <location>
        <begin position="220"/>
        <end position="399"/>
    </location>
</feature>
<evidence type="ECO:0000256" key="7">
    <source>
        <dbReference type="ARBA" id="ARBA00022801"/>
    </source>
</evidence>
<feature type="domain" description="Peptidase M16 middle/third" evidence="16">
    <location>
        <begin position="404"/>
        <end position="675"/>
    </location>
</feature>
<evidence type="ECO:0000256" key="6">
    <source>
        <dbReference type="ARBA" id="ARBA00022723"/>
    </source>
</evidence>
<evidence type="ECO:0000256" key="5">
    <source>
        <dbReference type="ARBA" id="ARBA00022670"/>
    </source>
</evidence>
<proteinExistence type="inferred from homology"/>
<comment type="function">
    <text evidence="1">Endopeptidase that degrades small peptides of less than 7 kDa, such as glucagon and insulin.</text>
</comment>
<keyword evidence="5" id="KW-0645">Protease</keyword>
<dbReference type="InterPro" id="IPR007863">
    <property type="entry name" value="Peptidase_M16_C"/>
</dbReference>
<reference evidence="18 19" key="1">
    <citation type="submission" date="2020-06" db="EMBL/GenBank/DDBJ databases">
        <title>Frischella cerana isolated from Apis cerana gut homogenate.</title>
        <authorList>
            <person name="Wolter L.A."/>
            <person name="Suenami S."/>
            <person name="Miyazaki R."/>
        </authorList>
    </citation>
    <scope>NUCLEOTIDE SEQUENCE [LARGE SCALE GENOMIC DNA]</scope>
    <source>
        <strain evidence="18 19">Ac13</strain>
    </source>
</reference>
<evidence type="ECO:0000313" key="19">
    <source>
        <dbReference type="Proteomes" id="UP000651208"/>
    </source>
</evidence>
<dbReference type="NCBIfam" id="NF011681">
    <property type="entry name" value="PRK15101.1"/>
    <property type="match status" value="1"/>
</dbReference>
<dbReference type="RefSeq" id="WP_187755792.1">
    <property type="nucleotide sequence ID" value="NZ_JABURY010000017.1"/>
</dbReference>
<evidence type="ECO:0000256" key="3">
    <source>
        <dbReference type="ARBA" id="ARBA00012449"/>
    </source>
</evidence>
<dbReference type="InterPro" id="IPR054734">
    <property type="entry name" value="PqqF-like_C_4"/>
</dbReference>
<dbReference type="SUPFAM" id="SSF63411">
    <property type="entry name" value="LuxS/MPP-like metallohydrolase"/>
    <property type="match status" value="4"/>
</dbReference>
<keyword evidence="6" id="KW-0479">Metal-binding</keyword>
<evidence type="ECO:0000256" key="9">
    <source>
        <dbReference type="ARBA" id="ARBA00023049"/>
    </source>
</evidence>
<keyword evidence="9" id="KW-0482">Metalloprotease</keyword>
<evidence type="ECO:0000256" key="4">
    <source>
        <dbReference type="ARBA" id="ARBA00017565"/>
    </source>
</evidence>
<evidence type="ECO:0000256" key="1">
    <source>
        <dbReference type="ARBA" id="ARBA00002184"/>
    </source>
</evidence>
<evidence type="ECO:0000256" key="8">
    <source>
        <dbReference type="ARBA" id="ARBA00022833"/>
    </source>
</evidence>
<protein>
    <recommendedName>
        <fullName evidence="4">Protease 3</fullName>
        <ecNumber evidence="3">3.4.24.55</ecNumber>
    </recommendedName>
    <alternativeName>
        <fullName evidence="12">Pitrilysin</fullName>
    </alternativeName>
    <alternativeName>
        <fullName evidence="11">Protease III</fullName>
    </alternativeName>
    <alternativeName>
        <fullName evidence="10">Protease pi</fullName>
    </alternativeName>
</protein>
<feature type="chain" id="PRO_5045635917" description="Protease 3" evidence="13">
    <location>
        <begin position="25"/>
        <end position="960"/>
    </location>
</feature>
<organism evidence="18 19">
    <name type="scientific">Frischella japonica</name>
    <dbReference type="NCBI Taxonomy" id="2741544"/>
    <lineage>
        <taxon>Bacteria</taxon>
        <taxon>Pseudomonadati</taxon>
        <taxon>Pseudomonadota</taxon>
        <taxon>Gammaproteobacteria</taxon>
        <taxon>Orbales</taxon>
        <taxon>Orbaceae</taxon>
        <taxon>Frischella</taxon>
    </lineage>
</organism>
<keyword evidence="13" id="KW-0732">Signal</keyword>
<evidence type="ECO:0000259" key="17">
    <source>
        <dbReference type="Pfam" id="PF22456"/>
    </source>
</evidence>
<evidence type="ECO:0000256" key="12">
    <source>
        <dbReference type="ARBA" id="ARBA00033450"/>
    </source>
</evidence>